<feature type="compositionally biased region" description="Polar residues" evidence="1">
    <location>
        <begin position="395"/>
        <end position="404"/>
    </location>
</feature>
<keyword evidence="2" id="KW-0812">Transmembrane</keyword>
<gene>
    <name evidence="4" type="ORF">AS594_20525</name>
</gene>
<feature type="region of interest" description="Disordered" evidence="1">
    <location>
        <begin position="131"/>
        <end position="151"/>
    </location>
</feature>
<evidence type="ECO:0000256" key="3">
    <source>
        <dbReference type="SAM" id="SignalP"/>
    </source>
</evidence>
<evidence type="ECO:0000313" key="5">
    <source>
        <dbReference type="Proteomes" id="UP000095759"/>
    </source>
</evidence>
<keyword evidence="2" id="KW-0472">Membrane</keyword>
<dbReference type="EMBL" id="MEHJ01000001">
    <property type="protein sequence ID" value="OEJ26518.1"/>
    <property type="molecule type" value="Genomic_DNA"/>
</dbReference>
<keyword evidence="2" id="KW-1133">Transmembrane helix</keyword>
<feature type="compositionally biased region" description="Acidic residues" evidence="1">
    <location>
        <begin position="199"/>
        <end position="215"/>
    </location>
</feature>
<feature type="signal peptide" evidence="3">
    <location>
        <begin position="1"/>
        <end position="29"/>
    </location>
</feature>
<feature type="chain" id="PRO_5009183143" evidence="3">
    <location>
        <begin position="30"/>
        <end position="440"/>
    </location>
</feature>
<dbReference type="Proteomes" id="UP000095759">
    <property type="component" value="Unassembled WGS sequence"/>
</dbReference>
<comment type="caution">
    <text evidence="4">The sequence shown here is derived from an EMBL/GenBank/DDBJ whole genome shotgun (WGS) entry which is preliminary data.</text>
</comment>
<reference evidence="4 5" key="1">
    <citation type="submission" date="2016-08" db="EMBL/GenBank/DDBJ databases">
        <title>Complete genome sequence of Streptomyces agglomeratus strain 6-3-2, a novel anti-MRSA actinomycete isolated from Wuli of Tebit, China.</title>
        <authorList>
            <person name="Chen X."/>
        </authorList>
    </citation>
    <scope>NUCLEOTIDE SEQUENCE [LARGE SCALE GENOMIC DNA]</scope>
    <source>
        <strain evidence="4 5">6-3-2</strain>
    </source>
</reference>
<evidence type="ECO:0000256" key="1">
    <source>
        <dbReference type="SAM" id="MobiDB-lite"/>
    </source>
</evidence>
<proteinExistence type="predicted"/>
<organism evidence="4 5">
    <name type="scientific">Streptomyces agglomeratus</name>
    <dbReference type="NCBI Taxonomy" id="285458"/>
    <lineage>
        <taxon>Bacteria</taxon>
        <taxon>Bacillati</taxon>
        <taxon>Actinomycetota</taxon>
        <taxon>Actinomycetes</taxon>
        <taxon>Kitasatosporales</taxon>
        <taxon>Streptomycetaceae</taxon>
        <taxon>Streptomyces</taxon>
    </lineage>
</organism>
<keyword evidence="3" id="KW-0732">Signal</keyword>
<accession>A0A1E5PAH1</accession>
<dbReference type="RefSeq" id="WP_069935195.1">
    <property type="nucleotide sequence ID" value="NZ_MEHJ01000001.1"/>
</dbReference>
<sequence length="440" mass="44725">MSLRRILATAAVAAVTTPVVLLSVTPAFADTRPAAQEQPGKPTLAQLEKAAAEAQRAYDDAVLAEKDGRKVLEAALSDTSPLAVAAAAAKKEAADAATAKTAAEKALADARTALDALPETATEEERAAAEKAVTDAEATVRTADETKTAADARAQTAMTARDDARVAAARQYGLLQKAVEKTLETKTAADEALAKAREEAEDDGDDDNEGDDDCAPADLTTVATGLPSKVVAGEWVTFRLRVTNESAQTMDDVHPYAFAHATDTSGLKDTSDLLRLQWSSASSTAWNTVDESGTLSTISPLKAGAHSDIKLRLKADAKAPAGHGAAFVAGYYINDDESCGGTPGAEMYEFDIAAAGSNPGKVPDAEPKPDKTPAPGPTPSATAPAPRPLGGAATQPVNGSLAATGSSAAVPQLALAAAATVAAGAGAVFVVRRRKAGSAA</sequence>
<dbReference type="OrthoDB" id="4327874at2"/>
<keyword evidence="5" id="KW-1185">Reference proteome</keyword>
<dbReference type="STRING" id="285458.BGM19_16430"/>
<protein>
    <submittedName>
        <fullName evidence="4">Peptidase</fullName>
    </submittedName>
</protein>
<feature type="region of interest" description="Disordered" evidence="1">
    <location>
        <begin position="190"/>
        <end position="219"/>
    </location>
</feature>
<feature type="region of interest" description="Disordered" evidence="1">
    <location>
        <begin position="355"/>
        <end position="404"/>
    </location>
</feature>
<feature type="transmembrane region" description="Helical" evidence="2">
    <location>
        <begin position="413"/>
        <end position="431"/>
    </location>
</feature>
<evidence type="ECO:0000313" key="4">
    <source>
        <dbReference type="EMBL" id="OEJ26518.1"/>
    </source>
</evidence>
<name>A0A1E5PAH1_9ACTN</name>
<dbReference type="AlphaFoldDB" id="A0A1E5PAH1"/>
<evidence type="ECO:0000256" key="2">
    <source>
        <dbReference type="SAM" id="Phobius"/>
    </source>
</evidence>